<comment type="similarity">
    <text evidence="1">Belongs to the PemK/MazF family.</text>
</comment>
<dbReference type="GO" id="GO:0006402">
    <property type="term" value="P:mRNA catabolic process"/>
    <property type="evidence" value="ECO:0007669"/>
    <property type="project" value="TreeGrafter"/>
</dbReference>
<organism evidence="2 3">
    <name type="scientific">Campylobacter vicugnae</name>
    <dbReference type="NCBI Taxonomy" id="1660076"/>
    <lineage>
        <taxon>Bacteria</taxon>
        <taxon>Pseudomonadati</taxon>
        <taxon>Campylobacterota</taxon>
        <taxon>Epsilonproteobacteria</taxon>
        <taxon>Campylobacterales</taxon>
        <taxon>Campylobacteraceae</taxon>
        <taxon>Campylobacter</taxon>
    </lineage>
</organism>
<gene>
    <name evidence="2" type="ORF">CVIC8964_1519</name>
</gene>
<dbReference type="Pfam" id="PF02452">
    <property type="entry name" value="PemK_toxin"/>
    <property type="match status" value="1"/>
</dbReference>
<sequence length="104" mass="12074">MNRYEIWWVNLDPTIGAEIQKQRPCLIISPSELNYLSTRIILPITSKGFDAPYRVNFKLLDKDAKILCDQIRCVSTQRFINKITILDKNYIKKVNSILSAMLIS</sequence>
<dbReference type="Proteomes" id="UP000194265">
    <property type="component" value="Chromosome"/>
</dbReference>
<proteinExistence type="inferred from homology"/>
<dbReference type="RefSeq" id="WP_086236285.1">
    <property type="nucleotide sequence ID" value="NZ_CP018791.1"/>
</dbReference>
<keyword evidence="1" id="KW-0255">Endonuclease</keyword>
<protein>
    <recommendedName>
        <fullName evidence="1">mRNA interferase</fullName>
        <ecNumber evidence="1">3.1.-.-</ecNumber>
    </recommendedName>
</protein>
<dbReference type="InterPro" id="IPR003477">
    <property type="entry name" value="PemK-like"/>
</dbReference>
<dbReference type="PANTHER" id="PTHR33988">
    <property type="entry name" value="ENDORIBONUCLEASE MAZF-RELATED"/>
    <property type="match status" value="1"/>
</dbReference>
<dbReference type="GO" id="GO:0016075">
    <property type="term" value="P:rRNA catabolic process"/>
    <property type="evidence" value="ECO:0007669"/>
    <property type="project" value="TreeGrafter"/>
</dbReference>
<dbReference type="PIRSF" id="PIRSF033490">
    <property type="entry name" value="MazF"/>
    <property type="match status" value="1"/>
</dbReference>
<dbReference type="AlphaFoldDB" id="A0A1X9T328"/>
<dbReference type="Gene3D" id="2.30.30.110">
    <property type="match status" value="1"/>
</dbReference>
<dbReference type="GO" id="GO:0016787">
    <property type="term" value="F:hydrolase activity"/>
    <property type="evidence" value="ECO:0007669"/>
    <property type="project" value="UniProtKB-KW"/>
</dbReference>
<accession>A0A1X9T328</accession>
<dbReference type="STRING" id="1660074.CVIC8964_1519"/>
<evidence type="ECO:0000313" key="2">
    <source>
        <dbReference type="EMBL" id="ARR02898.1"/>
    </source>
</evidence>
<keyword evidence="1" id="KW-0540">Nuclease</keyword>
<dbReference type="PANTHER" id="PTHR33988:SF2">
    <property type="entry name" value="ENDORIBONUCLEASE MAZF"/>
    <property type="match status" value="1"/>
</dbReference>
<evidence type="ECO:0000313" key="3">
    <source>
        <dbReference type="Proteomes" id="UP000194265"/>
    </source>
</evidence>
<dbReference type="EMBL" id="CP018791">
    <property type="protein sequence ID" value="ARR02898.1"/>
    <property type="molecule type" value="Genomic_DNA"/>
</dbReference>
<dbReference type="InterPro" id="IPR011067">
    <property type="entry name" value="Plasmid_toxin/cell-grow_inhib"/>
</dbReference>
<dbReference type="EC" id="3.1.-.-" evidence="1"/>
<dbReference type="GO" id="GO:0003677">
    <property type="term" value="F:DNA binding"/>
    <property type="evidence" value="ECO:0007669"/>
    <property type="project" value="InterPro"/>
</dbReference>
<evidence type="ECO:0000256" key="1">
    <source>
        <dbReference type="PIRNR" id="PIRNR033490"/>
    </source>
</evidence>
<reference evidence="2 3" key="1">
    <citation type="journal article" date="2017" name="Genome Biol. Evol.">
        <title>Comparative Genomic Analysis Identifies a Campylobacter Clade Deficient in Selenium Metabolism.</title>
        <authorList>
            <person name="Miller W.G."/>
            <person name="Yee E."/>
            <person name="Lopes B.S."/>
            <person name="Chapman M.H."/>
            <person name="Huynh S."/>
            <person name="Bono J.L."/>
            <person name="Parker C.T."/>
            <person name="Strachan N.J.C."/>
            <person name="Forbes K.J."/>
        </authorList>
    </citation>
    <scope>NUCLEOTIDE SEQUENCE [LARGE SCALE GENOMIC DNA]</scope>
    <source>
        <strain evidence="2 3">RM8964</strain>
    </source>
</reference>
<comment type="function">
    <text evidence="1">Toxic component of a type II toxin-antitoxin (TA) system.</text>
</comment>
<dbReference type="SUPFAM" id="SSF50118">
    <property type="entry name" value="Cell growth inhibitor/plasmid maintenance toxic component"/>
    <property type="match status" value="1"/>
</dbReference>
<dbReference type="GO" id="GO:0004521">
    <property type="term" value="F:RNA endonuclease activity"/>
    <property type="evidence" value="ECO:0007669"/>
    <property type="project" value="TreeGrafter"/>
</dbReference>
<dbReference type="OrthoDB" id="9793906at2"/>
<keyword evidence="1" id="KW-0378">Hydrolase</keyword>
<name>A0A1X9T328_9BACT</name>